<dbReference type="Proteomes" id="UP001432128">
    <property type="component" value="Chromosome"/>
</dbReference>
<dbReference type="KEGG" id="whr:OG579_13645"/>
<evidence type="ECO:0000313" key="2">
    <source>
        <dbReference type="Proteomes" id="UP001432128"/>
    </source>
</evidence>
<accession>A0AAU4JY75</accession>
<dbReference type="AlphaFoldDB" id="A0AAU4JY75"/>
<proteinExistence type="predicted"/>
<protein>
    <submittedName>
        <fullName evidence="1">Uncharacterized protein</fullName>
    </submittedName>
</protein>
<reference evidence="1 2" key="1">
    <citation type="submission" date="2022-10" db="EMBL/GenBank/DDBJ databases">
        <title>The complete genomes of actinobacterial strains from the NBC collection.</title>
        <authorList>
            <person name="Joergensen T.S."/>
            <person name="Alvarez Arevalo M."/>
            <person name="Sterndorff E.B."/>
            <person name="Faurdal D."/>
            <person name="Vuksanovic O."/>
            <person name="Mourched A.-S."/>
            <person name="Charusanti P."/>
            <person name="Shaw S."/>
            <person name="Blin K."/>
            <person name="Weber T."/>
        </authorList>
    </citation>
    <scope>NUCLEOTIDE SEQUENCE [LARGE SCALE GENOMIC DNA]</scope>
    <source>
        <strain evidence="1 2">NBC_00319</strain>
    </source>
</reference>
<dbReference type="EMBL" id="CP108021">
    <property type="protein sequence ID" value="WUM18773.1"/>
    <property type="molecule type" value="Genomic_DNA"/>
</dbReference>
<keyword evidence="2" id="KW-1185">Reference proteome</keyword>
<sequence length="171" mass="18029">MNRSEEGAAPSVRIVGATNEQLIDSLPALGEERSYTVTATCLGHRTTEIDGAEAVVADMRQTSVVEKPSQSSSPVPGSNHRCGFGWCLTTDPNDPEHWWCSEPTDATLSSRYAANQACAGVAATVGDEVAVWVQLTGGVKPVDVDIYMTVAEAAQFAEAFATALAQAREVA</sequence>
<dbReference type="RefSeq" id="WP_328856357.1">
    <property type="nucleotide sequence ID" value="NZ_CP108021.1"/>
</dbReference>
<gene>
    <name evidence="1" type="ORF">OG579_13645</name>
</gene>
<name>A0AAU4JY75_9NOCA</name>
<evidence type="ECO:0000313" key="1">
    <source>
        <dbReference type="EMBL" id="WUM18773.1"/>
    </source>
</evidence>
<organism evidence="1 2">
    <name type="scientific">Williamsia herbipolensis</name>
    <dbReference type="NCBI Taxonomy" id="1603258"/>
    <lineage>
        <taxon>Bacteria</taxon>
        <taxon>Bacillati</taxon>
        <taxon>Actinomycetota</taxon>
        <taxon>Actinomycetes</taxon>
        <taxon>Mycobacteriales</taxon>
        <taxon>Nocardiaceae</taxon>
        <taxon>Williamsia</taxon>
    </lineage>
</organism>